<feature type="transmembrane region" description="Helical" evidence="6">
    <location>
        <begin position="511"/>
        <end position="533"/>
    </location>
</feature>
<protein>
    <recommendedName>
        <fullName evidence="6">Protein DETOXIFICATION</fullName>
    </recommendedName>
    <alternativeName>
        <fullName evidence="6">Multidrug and toxic compound extrusion protein</fullName>
    </alternativeName>
</protein>
<feature type="transmembrane region" description="Helical" evidence="6">
    <location>
        <begin position="580"/>
        <end position="601"/>
    </location>
</feature>
<feature type="transmembrane region" description="Helical" evidence="6">
    <location>
        <begin position="439"/>
        <end position="458"/>
    </location>
</feature>
<dbReference type="AlphaFoldDB" id="A0AAV9BBU2"/>
<dbReference type="Proteomes" id="UP001179952">
    <property type="component" value="Unassembled WGS sequence"/>
</dbReference>
<dbReference type="GO" id="GO:0015297">
    <property type="term" value="F:antiporter activity"/>
    <property type="evidence" value="ECO:0007669"/>
    <property type="project" value="InterPro"/>
</dbReference>
<comment type="subcellular location">
    <subcellularLocation>
        <location evidence="1">Membrane</location>
        <topology evidence="1">Multi-pass membrane protein</topology>
    </subcellularLocation>
</comment>
<reference evidence="8" key="1">
    <citation type="journal article" date="2023" name="Nat. Commun.">
        <title>Diploid and tetraploid genomes of Acorus and the evolution of monocots.</title>
        <authorList>
            <person name="Ma L."/>
            <person name="Liu K.W."/>
            <person name="Li Z."/>
            <person name="Hsiao Y.Y."/>
            <person name="Qi Y."/>
            <person name="Fu T."/>
            <person name="Tang G.D."/>
            <person name="Zhang D."/>
            <person name="Sun W.H."/>
            <person name="Liu D.K."/>
            <person name="Li Y."/>
            <person name="Chen G.Z."/>
            <person name="Liu X.D."/>
            <person name="Liao X.Y."/>
            <person name="Jiang Y.T."/>
            <person name="Yu X."/>
            <person name="Hao Y."/>
            <person name="Huang J."/>
            <person name="Zhao X.W."/>
            <person name="Ke S."/>
            <person name="Chen Y.Y."/>
            <person name="Wu W.L."/>
            <person name="Hsu J.L."/>
            <person name="Lin Y.F."/>
            <person name="Huang M.D."/>
            <person name="Li C.Y."/>
            <person name="Huang L."/>
            <person name="Wang Z.W."/>
            <person name="Zhao X."/>
            <person name="Zhong W.Y."/>
            <person name="Peng D.H."/>
            <person name="Ahmad S."/>
            <person name="Lan S."/>
            <person name="Zhang J.S."/>
            <person name="Tsai W.C."/>
            <person name="Van de Peer Y."/>
            <person name="Liu Z.J."/>
        </authorList>
    </citation>
    <scope>NUCLEOTIDE SEQUENCE</scope>
    <source>
        <strain evidence="8">SCP</strain>
    </source>
</reference>
<evidence type="ECO:0000256" key="7">
    <source>
        <dbReference type="SAM" id="MobiDB-lite"/>
    </source>
</evidence>
<dbReference type="PANTHER" id="PTHR42893:SF45">
    <property type="entry name" value="PROTEIN DETOXIFICATION 45, CHLOROPLASTIC"/>
    <property type="match status" value="1"/>
</dbReference>
<dbReference type="GO" id="GO:0042910">
    <property type="term" value="F:xenobiotic transmembrane transporter activity"/>
    <property type="evidence" value="ECO:0007669"/>
    <property type="project" value="InterPro"/>
</dbReference>
<evidence type="ECO:0000313" key="9">
    <source>
        <dbReference type="Proteomes" id="UP001179952"/>
    </source>
</evidence>
<evidence type="ECO:0000256" key="1">
    <source>
        <dbReference type="ARBA" id="ARBA00004141"/>
    </source>
</evidence>
<feature type="transmembrane region" description="Helical" evidence="6">
    <location>
        <begin position="267"/>
        <end position="290"/>
    </location>
</feature>
<dbReference type="EMBL" id="JAUJYN010000004">
    <property type="protein sequence ID" value="KAK1273897.1"/>
    <property type="molecule type" value="Genomic_DNA"/>
</dbReference>
<evidence type="ECO:0000313" key="8">
    <source>
        <dbReference type="EMBL" id="KAK1273897.1"/>
    </source>
</evidence>
<sequence>MSATQQSSFFCNGLASNIHDRTLKNSFICSSHQRCVPVRDLCVNRRSHLGLRNSQFTLSRLTGLRGHAFTPINIRCCSAGDDINSLKPEEQYNEKKNWNFWGFKDRIVGLQNGSVKGELVFLALPAIFGQAVEPLAQLMETVYIGRLGSMELASAGVSVSIFNIISKLFNVPLLSITTSFVAEDISKNATRDPVSDKGIGGGSDLNKSYSDERAERKQLPSVSTALLLATGIGTVEALALFFGSGFFLNLMGISPASPMRHPSQRFLSLRALGAPAVVVSLAVQGVFRGFKDTKTPLLCVGLGNVSAVVLLPILVYSFKLGITGAAIATVASQYIMTFLLLWFLSKRAVLLPPKIEDLQFGGYLKSGGLLLGRTMAVLITMTLGTSMAARQGPVAMAAHQICLQVWLAVSLLSDALALSGQALIASSVSKFDYRRVKQITYFVLQTGLFTGLALAVVLSTSFGSLAELFTKDIEVLLVVRSGLLFVSASQPINALAFVFDGLHYGVSDFSYAAWSMMVVGAISSTFLLCASSGLGLPGVWSGLTLFMSLRMLAGFWRLGSKSGPWWFLHKDLQSSKVGDYAIYLSFFSFPHNILLCPFLFLDSSCLFRNDCLPNLEYKCSLY</sequence>
<reference evidence="8" key="2">
    <citation type="submission" date="2023-06" db="EMBL/GenBank/DDBJ databases">
        <authorList>
            <person name="Ma L."/>
            <person name="Liu K.-W."/>
            <person name="Li Z."/>
            <person name="Hsiao Y.-Y."/>
            <person name="Qi Y."/>
            <person name="Fu T."/>
            <person name="Tang G."/>
            <person name="Zhang D."/>
            <person name="Sun W.-H."/>
            <person name="Liu D.-K."/>
            <person name="Li Y."/>
            <person name="Chen G.-Z."/>
            <person name="Liu X.-D."/>
            <person name="Liao X.-Y."/>
            <person name="Jiang Y.-T."/>
            <person name="Yu X."/>
            <person name="Hao Y."/>
            <person name="Huang J."/>
            <person name="Zhao X.-W."/>
            <person name="Ke S."/>
            <person name="Chen Y.-Y."/>
            <person name="Wu W.-L."/>
            <person name="Hsu J.-L."/>
            <person name="Lin Y.-F."/>
            <person name="Huang M.-D."/>
            <person name="Li C.-Y."/>
            <person name="Huang L."/>
            <person name="Wang Z.-W."/>
            <person name="Zhao X."/>
            <person name="Zhong W.-Y."/>
            <person name="Peng D.-H."/>
            <person name="Ahmad S."/>
            <person name="Lan S."/>
            <person name="Zhang J.-S."/>
            <person name="Tsai W.-C."/>
            <person name="Van De Peer Y."/>
            <person name="Liu Z.-J."/>
        </authorList>
    </citation>
    <scope>NUCLEOTIDE SEQUENCE</scope>
    <source>
        <strain evidence="8">SCP</strain>
        <tissue evidence="8">Leaves</tissue>
    </source>
</reference>
<feature type="transmembrane region" description="Helical" evidence="6">
    <location>
        <begin position="395"/>
        <end position="418"/>
    </location>
</feature>
<evidence type="ECO:0000256" key="5">
    <source>
        <dbReference type="ARBA" id="ARBA00023136"/>
    </source>
</evidence>
<feature type="region of interest" description="Disordered" evidence="7">
    <location>
        <begin position="191"/>
        <end position="212"/>
    </location>
</feature>
<keyword evidence="5 6" id="KW-0472">Membrane</keyword>
<dbReference type="GO" id="GO:0016020">
    <property type="term" value="C:membrane"/>
    <property type="evidence" value="ECO:0007669"/>
    <property type="project" value="UniProtKB-SubCell"/>
</dbReference>
<evidence type="ECO:0000256" key="6">
    <source>
        <dbReference type="RuleBase" id="RU004914"/>
    </source>
</evidence>
<dbReference type="PANTHER" id="PTHR42893">
    <property type="entry name" value="PROTEIN DETOXIFICATION 44, CHLOROPLASTIC-RELATED"/>
    <property type="match status" value="1"/>
</dbReference>
<feature type="transmembrane region" description="Helical" evidence="6">
    <location>
        <begin position="370"/>
        <end position="389"/>
    </location>
</feature>
<evidence type="ECO:0000256" key="3">
    <source>
        <dbReference type="ARBA" id="ARBA00022692"/>
    </source>
</evidence>
<comment type="caution">
    <text evidence="8">The sequence shown here is derived from an EMBL/GenBank/DDBJ whole genome shotgun (WGS) entry which is preliminary data.</text>
</comment>
<organism evidence="8 9">
    <name type="scientific">Acorus gramineus</name>
    <name type="common">Dwarf sweet flag</name>
    <dbReference type="NCBI Taxonomy" id="55184"/>
    <lineage>
        <taxon>Eukaryota</taxon>
        <taxon>Viridiplantae</taxon>
        <taxon>Streptophyta</taxon>
        <taxon>Embryophyta</taxon>
        <taxon>Tracheophyta</taxon>
        <taxon>Spermatophyta</taxon>
        <taxon>Magnoliopsida</taxon>
        <taxon>Liliopsida</taxon>
        <taxon>Acoraceae</taxon>
        <taxon>Acorus</taxon>
    </lineage>
</organism>
<dbReference type="InterPro" id="IPR002528">
    <property type="entry name" value="MATE_fam"/>
</dbReference>
<name>A0AAV9BBU2_ACOGR</name>
<evidence type="ECO:0000256" key="2">
    <source>
        <dbReference type="ARBA" id="ARBA00010199"/>
    </source>
</evidence>
<feature type="transmembrane region" description="Helical" evidence="6">
    <location>
        <begin position="539"/>
        <end position="559"/>
    </location>
</feature>
<accession>A0AAV9BBU2</accession>
<dbReference type="CDD" id="cd13136">
    <property type="entry name" value="MATE_DinF_like"/>
    <property type="match status" value="1"/>
</dbReference>
<feature type="transmembrane region" description="Helical" evidence="6">
    <location>
        <begin position="322"/>
        <end position="344"/>
    </location>
</feature>
<keyword evidence="9" id="KW-1185">Reference proteome</keyword>
<feature type="transmembrane region" description="Helical" evidence="6">
    <location>
        <begin position="225"/>
        <end position="247"/>
    </location>
</feature>
<keyword evidence="4 6" id="KW-1133">Transmembrane helix</keyword>
<feature type="transmembrane region" description="Helical" evidence="6">
    <location>
        <begin position="297"/>
        <end position="316"/>
    </location>
</feature>
<dbReference type="Pfam" id="PF01554">
    <property type="entry name" value="MatE"/>
    <property type="match status" value="2"/>
</dbReference>
<gene>
    <name evidence="8" type="ORF">QJS04_geneDACA009738</name>
</gene>
<dbReference type="NCBIfam" id="TIGR00797">
    <property type="entry name" value="matE"/>
    <property type="match status" value="1"/>
</dbReference>
<comment type="similarity">
    <text evidence="2 6">Belongs to the multi antimicrobial extrusion (MATE) (TC 2.A.66.1) family.</text>
</comment>
<proteinExistence type="inferred from homology"/>
<keyword evidence="3 6" id="KW-0812">Transmembrane</keyword>
<dbReference type="InterPro" id="IPR044644">
    <property type="entry name" value="DinF-like"/>
</dbReference>
<evidence type="ECO:0000256" key="4">
    <source>
        <dbReference type="ARBA" id="ARBA00022989"/>
    </source>
</evidence>